<dbReference type="RefSeq" id="WP_259867123.1">
    <property type="nucleotide sequence ID" value="NZ_BAAAST010000127.1"/>
</dbReference>
<dbReference type="InterPro" id="IPR000792">
    <property type="entry name" value="Tscrpt_reg_LuxR_C"/>
</dbReference>
<proteinExistence type="predicted"/>
<dbReference type="PROSITE" id="PS50110">
    <property type="entry name" value="RESPONSE_REGULATORY"/>
    <property type="match status" value="1"/>
</dbReference>
<evidence type="ECO:0000256" key="2">
    <source>
        <dbReference type="ARBA" id="ARBA00023015"/>
    </source>
</evidence>
<feature type="modified residue" description="4-aspartylphosphate" evidence="5">
    <location>
        <position position="57"/>
    </location>
</feature>
<evidence type="ECO:0000256" key="4">
    <source>
        <dbReference type="ARBA" id="ARBA00023163"/>
    </source>
</evidence>
<dbReference type="Pfam" id="PF00196">
    <property type="entry name" value="GerE"/>
    <property type="match status" value="1"/>
</dbReference>
<dbReference type="PRINTS" id="PR00038">
    <property type="entry name" value="HTHLUXR"/>
</dbReference>
<dbReference type="InterPro" id="IPR039420">
    <property type="entry name" value="WalR-like"/>
</dbReference>
<dbReference type="SUPFAM" id="SSF46894">
    <property type="entry name" value="C-terminal effector domain of the bipartite response regulators"/>
    <property type="match status" value="1"/>
</dbReference>
<keyword evidence="3" id="KW-0238">DNA-binding</keyword>
<dbReference type="InterPro" id="IPR016032">
    <property type="entry name" value="Sig_transdc_resp-reg_C-effctor"/>
</dbReference>
<evidence type="ECO:0000313" key="8">
    <source>
        <dbReference type="EMBL" id="UWP87184.1"/>
    </source>
</evidence>
<evidence type="ECO:0000259" key="6">
    <source>
        <dbReference type="PROSITE" id="PS50043"/>
    </source>
</evidence>
<evidence type="ECO:0000256" key="5">
    <source>
        <dbReference type="PROSITE-ProRule" id="PRU00169"/>
    </source>
</evidence>
<keyword evidence="1 5" id="KW-0597">Phosphoprotein</keyword>
<dbReference type="Gene3D" id="3.40.50.2300">
    <property type="match status" value="1"/>
</dbReference>
<protein>
    <submittedName>
        <fullName evidence="8">Response regulator transcription factor</fullName>
    </submittedName>
</protein>
<evidence type="ECO:0000256" key="1">
    <source>
        <dbReference type="ARBA" id="ARBA00022553"/>
    </source>
</evidence>
<feature type="domain" description="HTH luxR-type" evidence="6">
    <location>
        <begin position="147"/>
        <end position="212"/>
    </location>
</feature>
<reference evidence="8" key="2">
    <citation type="submission" date="2022-09" db="EMBL/GenBank/DDBJ databases">
        <title>Biosynthetic gene clusters of Dactylosporangioum fulvum.</title>
        <authorList>
            <person name="Caradec T."/>
        </authorList>
    </citation>
    <scope>NUCLEOTIDE SEQUENCE</scope>
    <source>
        <strain evidence="8">NRRL B-16292</strain>
    </source>
</reference>
<dbReference type="InterPro" id="IPR058245">
    <property type="entry name" value="NreC/VraR/RcsB-like_REC"/>
</dbReference>
<dbReference type="SMART" id="SM00421">
    <property type="entry name" value="HTH_LUXR"/>
    <property type="match status" value="1"/>
</dbReference>
<dbReference type="CDD" id="cd17535">
    <property type="entry name" value="REC_NarL-like"/>
    <property type="match status" value="1"/>
</dbReference>
<reference evidence="8" key="1">
    <citation type="submission" date="2021-04" db="EMBL/GenBank/DDBJ databases">
        <authorList>
            <person name="Hartkoorn R.C."/>
            <person name="Beaudoing E."/>
            <person name="Hot D."/>
        </authorList>
    </citation>
    <scope>NUCLEOTIDE SEQUENCE</scope>
    <source>
        <strain evidence="8">NRRL B-16292</strain>
    </source>
</reference>
<dbReference type="PANTHER" id="PTHR43214:SF24">
    <property type="entry name" value="TRANSCRIPTIONAL REGULATORY PROTEIN NARL-RELATED"/>
    <property type="match status" value="1"/>
</dbReference>
<dbReference type="Proteomes" id="UP001059617">
    <property type="component" value="Chromosome"/>
</dbReference>
<gene>
    <name evidence="8" type="ORF">Dfulv_24260</name>
</gene>
<dbReference type="SMART" id="SM00448">
    <property type="entry name" value="REC"/>
    <property type="match status" value="1"/>
</dbReference>
<dbReference type="InterPro" id="IPR011006">
    <property type="entry name" value="CheY-like_superfamily"/>
</dbReference>
<dbReference type="PANTHER" id="PTHR43214">
    <property type="entry name" value="TWO-COMPONENT RESPONSE REGULATOR"/>
    <property type="match status" value="1"/>
</dbReference>
<dbReference type="InterPro" id="IPR001789">
    <property type="entry name" value="Sig_transdc_resp-reg_receiver"/>
</dbReference>
<evidence type="ECO:0000313" key="9">
    <source>
        <dbReference type="Proteomes" id="UP001059617"/>
    </source>
</evidence>
<dbReference type="EMBL" id="CP073720">
    <property type="protein sequence ID" value="UWP87184.1"/>
    <property type="molecule type" value="Genomic_DNA"/>
</dbReference>
<keyword evidence="2" id="KW-0805">Transcription regulation</keyword>
<organism evidence="8 9">
    <name type="scientific">Dactylosporangium fulvum</name>
    <dbReference type="NCBI Taxonomy" id="53359"/>
    <lineage>
        <taxon>Bacteria</taxon>
        <taxon>Bacillati</taxon>
        <taxon>Actinomycetota</taxon>
        <taxon>Actinomycetes</taxon>
        <taxon>Micromonosporales</taxon>
        <taxon>Micromonosporaceae</taxon>
        <taxon>Dactylosporangium</taxon>
    </lineage>
</organism>
<keyword evidence="9" id="KW-1185">Reference proteome</keyword>
<accession>A0ABY5WCZ5</accession>
<dbReference type="Pfam" id="PF00072">
    <property type="entry name" value="Response_reg"/>
    <property type="match status" value="1"/>
</dbReference>
<keyword evidence="4" id="KW-0804">Transcription</keyword>
<name>A0ABY5WCZ5_9ACTN</name>
<feature type="domain" description="Response regulatory" evidence="7">
    <location>
        <begin position="6"/>
        <end position="122"/>
    </location>
</feature>
<evidence type="ECO:0000259" key="7">
    <source>
        <dbReference type="PROSITE" id="PS50110"/>
    </source>
</evidence>
<evidence type="ECO:0000256" key="3">
    <source>
        <dbReference type="ARBA" id="ARBA00023125"/>
    </source>
</evidence>
<dbReference type="CDD" id="cd06170">
    <property type="entry name" value="LuxR_C_like"/>
    <property type="match status" value="1"/>
</dbReference>
<dbReference type="PROSITE" id="PS50043">
    <property type="entry name" value="HTH_LUXR_2"/>
    <property type="match status" value="1"/>
</dbReference>
<dbReference type="SUPFAM" id="SSF52172">
    <property type="entry name" value="CheY-like"/>
    <property type="match status" value="1"/>
</dbReference>
<sequence>MTDAVRVLVVDDHDHFRAGLRALLATSPEVEVCGEAASGEEALTAVARLQPDVVLLDLAMPGMGGIAATERIVATTPHVRVLVLSMADDDDSVFAALRAGARGYVLKGARRVEIIRSIKVVADGEAIFGPAIATRLMGYFAGLDKAAPEPFPELTQRERQILALISQHLTNPQIAQRLALSQKTVRNHVSNIFTKLQVADRAQAIMLARDAGLGDQPAR</sequence>